<dbReference type="EMBL" id="AP024819">
    <property type="protein sequence ID" value="BCZ18808.1"/>
    <property type="molecule type" value="Genomic_DNA"/>
</dbReference>
<keyword evidence="1 3" id="KW-0963">Cytoplasm</keyword>
<dbReference type="InterPro" id="IPR035956">
    <property type="entry name" value="RimP_N_sf"/>
</dbReference>
<dbReference type="Proteomes" id="UP000826146">
    <property type="component" value="Chromosome"/>
</dbReference>
<evidence type="ECO:0000259" key="5">
    <source>
        <dbReference type="Pfam" id="PF17384"/>
    </source>
</evidence>
<dbReference type="RefSeq" id="WP_221272268.1">
    <property type="nucleotide sequence ID" value="NZ_AP024819.1"/>
</dbReference>
<evidence type="ECO:0000313" key="7">
    <source>
        <dbReference type="Proteomes" id="UP000826146"/>
    </source>
</evidence>
<comment type="subcellular location">
    <subcellularLocation>
        <location evidence="3">Cytoplasm</location>
    </subcellularLocation>
</comment>
<dbReference type="Pfam" id="PF17384">
    <property type="entry name" value="DUF150_C"/>
    <property type="match status" value="1"/>
</dbReference>
<dbReference type="Gene3D" id="3.30.300.70">
    <property type="entry name" value="RimP-like superfamily, N-terminal"/>
    <property type="match status" value="1"/>
</dbReference>
<evidence type="ECO:0000256" key="2">
    <source>
        <dbReference type="ARBA" id="ARBA00022517"/>
    </source>
</evidence>
<keyword evidence="7" id="KW-1185">Reference proteome</keyword>
<dbReference type="PANTHER" id="PTHR33867">
    <property type="entry name" value="RIBOSOME MATURATION FACTOR RIMP"/>
    <property type="match status" value="1"/>
</dbReference>
<dbReference type="HAMAP" id="MF_01077">
    <property type="entry name" value="RimP"/>
    <property type="match status" value="1"/>
</dbReference>
<dbReference type="CDD" id="cd01734">
    <property type="entry name" value="YlxS_C"/>
    <property type="match status" value="1"/>
</dbReference>
<evidence type="ECO:0000256" key="1">
    <source>
        <dbReference type="ARBA" id="ARBA00022490"/>
    </source>
</evidence>
<accession>A0ABM7SML1</accession>
<organism evidence="6 7">
    <name type="scientific">Helicobacter gastrofelis</name>
    <dbReference type="NCBI Taxonomy" id="2849642"/>
    <lineage>
        <taxon>Bacteria</taxon>
        <taxon>Pseudomonadati</taxon>
        <taxon>Campylobacterota</taxon>
        <taxon>Epsilonproteobacteria</taxon>
        <taxon>Campylobacterales</taxon>
        <taxon>Helicobacteraceae</taxon>
        <taxon>Helicobacter</taxon>
    </lineage>
</organism>
<feature type="domain" description="Ribosome maturation factor RimP C-terminal" evidence="5">
    <location>
        <begin position="85"/>
        <end position="146"/>
    </location>
</feature>
<dbReference type="SUPFAM" id="SSF74942">
    <property type="entry name" value="YhbC-like, C-terminal domain"/>
    <property type="match status" value="1"/>
</dbReference>
<proteinExistence type="inferred from homology"/>
<protein>
    <recommendedName>
        <fullName evidence="3">Ribosome maturation factor RimP</fullName>
    </recommendedName>
</protein>
<dbReference type="InterPro" id="IPR028989">
    <property type="entry name" value="RimP_N"/>
</dbReference>
<evidence type="ECO:0000313" key="6">
    <source>
        <dbReference type="EMBL" id="BCZ18808.1"/>
    </source>
</evidence>
<name>A0ABM7SML1_9HELI</name>
<sequence>MDTLELEKLLEKTLEGMNCTLYDMAFLKENQTDILRISIKALDRPTSLDVCQEASLLISPLLDVHMPSLKDYILEISSMGLERTLSKPRHFTLSIGDLLECKLTDNTRIRGVLEKAEGQEIILNMEGTSTPFKLEQIKKAKTIFEFSKAKNPKKA</sequence>
<comment type="similarity">
    <text evidence="3">Belongs to the RimP family.</text>
</comment>
<dbReference type="Pfam" id="PF02576">
    <property type="entry name" value="RimP_N"/>
    <property type="match status" value="1"/>
</dbReference>
<dbReference type="SUPFAM" id="SSF75420">
    <property type="entry name" value="YhbC-like, N-terminal domain"/>
    <property type="match status" value="1"/>
</dbReference>
<comment type="function">
    <text evidence="3">Required for maturation of 30S ribosomal subunits.</text>
</comment>
<keyword evidence="2 3" id="KW-0690">Ribosome biogenesis</keyword>
<dbReference type="PANTHER" id="PTHR33867:SF1">
    <property type="entry name" value="RIBOSOME MATURATION FACTOR RIMP"/>
    <property type="match status" value="1"/>
</dbReference>
<feature type="domain" description="Ribosome maturation factor RimP N-terminal" evidence="4">
    <location>
        <begin position="9"/>
        <end position="82"/>
    </location>
</feature>
<evidence type="ECO:0000256" key="3">
    <source>
        <dbReference type="HAMAP-Rule" id="MF_01077"/>
    </source>
</evidence>
<dbReference type="InterPro" id="IPR028998">
    <property type="entry name" value="RimP_C"/>
</dbReference>
<evidence type="ECO:0000259" key="4">
    <source>
        <dbReference type="Pfam" id="PF02576"/>
    </source>
</evidence>
<gene>
    <name evidence="3" type="primary">rimP</name>
    <name evidence="6" type="ORF">NHP190012_04500</name>
</gene>
<dbReference type="InterPro" id="IPR036847">
    <property type="entry name" value="RimP_C_sf"/>
</dbReference>
<dbReference type="InterPro" id="IPR003728">
    <property type="entry name" value="Ribosome_maturation_RimP"/>
</dbReference>
<reference evidence="6 7" key="1">
    <citation type="submission" date="2021-07" db="EMBL/GenBank/DDBJ databases">
        <title>Novel Helicobacter sp. Isolated from a cat.</title>
        <authorList>
            <person name="Rimbara E."/>
            <person name="Suzuki M."/>
        </authorList>
    </citation>
    <scope>NUCLEOTIDE SEQUENCE [LARGE SCALE GENOMIC DNA]</scope>
    <source>
        <strain evidence="7">NHP19-012</strain>
    </source>
</reference>